<feature type="domain" description="GYF" evidence="1">
    <location>
        <begin position="279"/>
        <end position="335"/>
    </location>
</feature>
<dbReference type="OrthoDB" id="6415790at2759"/>
<evidence type="ECO:0000259" key="1">
    <source>
        <dbReference type="PROSITE" id="PS50829"/>
    </source>
</evidence>
<dbReference type="AlphaFoldDB" id="A0A1J4MMH6"/>
<protein>
    <recommendedName>
        <fullName evidence="1">GYF domain-containing protein</fullName>
    </recommendedName>
</protein>
<dbReference type="Pfam" id="PF02213">
    <property type="entry name" value="GYF"/>
    <property type="match status" value="1"/>
</dbReference>
<accession>A0A1J4MMH6</accession>
<dbReference type="EMBL" id="LRBP01000012">
    <property type="protein sequence ID" value="OII74212.1"/>
    <property type="molecule type" value="Genomic_DNA"/>
</dbReference>
<dbReference type="Proteomes" id="UP000186176">
    <property type="component" value="Unassembled WGS sequence"/>
</dbReference>
<dbReference type="SUPFAM" id="SSF55277">
    <property type="entry name" value="GYF domain"/>
    <property type="match status" value="1"/>
</dbReference>
<dbReference type="SMART" id="SM00444">
    <property type="entry name" value="GYF"/>
    <property type="match status" value="1"/>
</dbReference>
<dbReference type="PROSITE" id="PS50829">
    <property type="entry name" value="GYF"/>
    <property type="match status" value="1"/>
</dbReference>
<sequence length="519" mass="61532">MFGEFKLSRDQNIYYIELSIYLGSIKVTISDDNRIDCRFFSLAFDIEPSFTLENSLQEFSKQTQHIFDDNDSDTDEFEKTQFLTNWYTITDTPIQTTYDIFSTEINGIIKECAINQDICFNLKLPVWVSNMAKQFYNLYNKIGFENFLLTVLQLRITIWATNNTAIESTEMFEVGEVVIKVSENHLLSKNSFYFIHRIPDHDVFAIKEYRKKGEECTIGILRIFFNSKPLIMKNINQNIKVKDVYKKGILSYDASKKSTVQKLEINQKNIQEQLHDFVPLQWEYLDDNNVIRGPYNSIVMMSWIIKGYFAENNLLRLFEIDQECANKSVITRKFEKFKSLKHYFSLIKSDVSRIFRYSPDNELNKELIVRKSINENISLHNTETINKPILQKLNTNFTSISYEKKRIEIENAVNMLKTQFSNIDKEFQNKRKVKDKKKDNDSSKIVNKSSDEFIEFATKNVFRQKNNILFKRWSVEYGPELVLEACAIRIQTAYRKYIRKKHEQTNKNSVMYFKNWKKE</sequence>
<dbReference type="RefSeq" id="XP_028875405.1">
    <property type="nucleotide sequence ID" value="XM_029018068.1"/>
</dbReference>
<dbReference type="InterPro" id="IPR003169">
    <property type="entry name" value="GYF"/>
</dbReference>
<evidence type="ECO:0000313" key="3">
    <source>
        <dbReference type="Proteomes" id="UP000186176"/>
    </source>
</evidence>
<evidence type="ECO:0000313" key="2">
    <source>
        <dbReference type="EMBL" id="OII74212.1"/>
    </source>
</evidence>
<organism evidence="2 3">
    <name type="scientific">Cryptosporidium ubiquitum</name>
    <dbReference type="NCBI Taxonomy" id="857276"/>
    <lineage>
        <taxon>Eukaryota</taxon>
        <taxon>Sar</taxon>
        <taxon>Alveolata</taxon>
        <taxon>Apicomplexa</taxon>
        <taxon>Conoidasida</taxon>
        <taxon>Coccidia</taxon>
        <taxon>Eucoccidiorida</taxon>
        <taxon>Eimeriorina</taxon>
        <taxon>Cryptosporidiidae</taxon>
        <taxon>Cryptosporidium</taxon>
    </lineage>
</organism>
<gene>
    <name evidence="2" type="ORF">cubi_01056</name>
</gene>
<reference evidence="2 3" key="1">
    <citation type="submission" date="2016-10" db="EMBL/GenBank/DDBJ databases">
        <title>Reductive evolution of mitochondrial metabolism and differential evolution of invasion-related proteins in Cryptosporidium.</title>
        <authorList>
            <person name="Liu S."/>
            <person name="Roellig D.M."/>
            <person name="Guo Y."/>
            <person name="Li N."/>
            <person name="Frace M.A."/>
            <person name="Tang K."/>
            <person name="Zhang L."/>
            <person name="Feng Y."/>
            <person name="Xiao L."/>
        </authorList>
    </citation>
    <scope>NUCLEOTIDE SEQUENCE [LARGE SCALE GENOMIC DNA]</scope>
    <source>
        <strain evidence="2">39726</strain>
    </source>
</reference>
<keyword evidence="3" id="KW-1185">Reference proteome</keyword>
<dbReference type="GeneID" id="39977847"/>
<comment type="caution">
    <text evidence="2">The sequence shown here is derived from an EMBL/GenBank/DDBJ whole genome shotgun (WGS) entry which is preliminary data.</text>
</comment>
<dbReference type="InterPro" id="IPR035445">
    <property type="entry name" value="GYF-like_dom_sf"/>
</dbReference>
<name>A0A1J4MMH6_9CRYT</name>
<proteinExistence type="predicted"/>
<dbReference type="Gene3D" id="3.30.1490.40">
    <property type="match status" value="1"/>
</dbReference>
<dbReference type="VEuPathDB" id="CryptoDB:cubi_01056"/>